<name>A0A084SQF6_9BACT</name>
<accession>A0A084SQF6</accession>
<reference evidence="1 2" key="1">
    <citation type="submission" date="2014-07" db="EMBL/GenBank/DDBJ databases">
        <title>Draft Genome Sequence of Gephyronic Acid Producer, Cystobacter violaceus Strain Cb vi76.</title>
        <authorList>
            <person name="Stevens D.C."/>
            <person name="Young J."/>
            <person name="Carmichael R."/>
            <person name="Tan J."/>
            <person name="Taylor R.E."/>
        </authorList>
    </citation>
    <scope>NUCLEOTIDE SEQUENCE [LARGE SCALE GENOMIC DNA]</scope>
    <source>
        <strain evidence="1 2">Cb vi76</strain>
    </source>
</reference>
<organism evidence="1 2">
    <name type="scientific">Archangium violaceum Cb vi76</name>
    <dbReference type="NCBI Taxonomy" id="1406225"/>
    <lineage>
        <taxon>Bacteria</taxon>
        <taxon>Pseudomonadati</taxon>
        <taxon>Myxococcota</taxon>
        <taxon>Myxococcia</taxon>
        <taxon>Myxococcales</taxon>
        <taxon>Cystobacterineae</taxon>
        <taxon>Archangiaceae</taxon>
        <taxon>Archangium</taxon>
    </lineage>
</organism>
<comment type="caution">
    <text evidence="1">The sequence shown here is derived from an EMBL/GenBank/DDBJ whole genome shotgun (WGS) entry which is preliminary data.</text>
</comment>
<proteinExistence type="predicted"/>
<evidence type="ECO:0000313" key="1">
    <source>
        <dbReference type="EMBL" id="KFA90691.1"/>
    </source>
</evidence>
<dbReference type="EMBL" id="JPMI01000178">
    <property type="protein sequence ID" value="KFA90691.1"/>
    <property type="molecule type" value="Genomic_DNA"/>
</dbReference>
<evidence type="ECO:0000313" key="2">
    <source>
        <dbReference type="Proteomes" id="UP000028547"/>
    </source>
</evidence>
<sequence>MLAVVVGLLVLGTGCPDVYGRGGKLDQAMAKDIKDMQEERRRELMERREDMDDDEGSHCPEGKVEVRDCTSYPCKVECQ</sequence>
<dbReference type="AlphaFoldDB" id="A0A084SQF6"/>
<gene>
    <name evidence="1" type="ORF">Q664_26590</name>
</gene>
<protein>
    <submittedName>
        <fullName evidence="1">Uncharacterized protein</fullName>
    </submittedName>
</protein>
<dbReference type="Proteomes" id="UP000028547">
    <property type="component" value="Unassembled WGS sequence"/>
</dbReference>